<dbReference type="SUPFAM" id="SSF51230">
    <property type="entry name" value="Single hybrid motif"/>
    <property type="match status" value="1"/>
</dbReference>
<evidence type="ECO:0000256" key="1">
    <source>
        <dbReference type="ARBA" id="ARBA00001938"/>
    </source>
</evidence>
<dbReference type="EC" id="2.3.1.168" evidence="8"/>
<dbReference type="Pfam" id="PF00198">
    <property type="entry name" value="2-oxoacid_dh"/>
    <property type="match status" value="1"/>
</dbReference>
<dbReference type="InterPro" id="IPR004167">
    <property type="entry name" value="PSBD"/>
</dbReference>
<dbReference type="InterPro" id="IPR011053">
    <property type="entry name" value="Single_hybrid_motif"/>
</dbReference>
<reference evidence="8" key="1">
    <citation type="submission" date="2015-10" db="EMBL/GenBank/DDBJ databases">
        <authorList>
            <person name="Gilbert D.G."/>
        </authorList>
    </citation>
    <scope>NUCLEOTIDE SEQUENCE</scope>
</reference>
<evidence type="ECO:0000256" key="5">
    <source>
        <dbReference type="ARBA" id="ARBA00023315"/>
    </source>
</evidence>
<proteinExistence type="inferred from homology"/>
<dbReference type="PANTHER" id="PTHR43178">
    <property type="entry name" value="DIHYDROLIPOAMIDE ACETYLTRANSFERASE COMPONENT OF PYRUVATE DEHYDROGENASE COMPLEX"/>
    <property type="match status" value="1"/>
</dbReference>
<dbReference type="Pfam" id="PF02817">
    <property type="entry name" value="E3_binding"/>
    <property type="match status" value="1"/>
</dbReference>
<dbReference type="InterPro" id="IPR050743">
    <property type="entry name" value="2-oxoacid_DH_E2_comp"/>
</dbReference>
<dbReference type="GO" id="GO:0016407">
    <property type="term" value="F:acetyltransferase activity"/>
    <property type="evidence" value="ECO:0007669"/>
    <property type="project" value="TreeGrafter"/>
</dbReference>
<dbReference type="GO" id="GO:0005737">
    <property type="term" value="C:cytoplasm"/>
    <property type="evidence" value="ECO:0007669"/>
    <property type="project" value="TreeGrafter"/>
</dbReference>
<feature type="domain" description="Lipoyl-binding" evidence="6">
    <location>
        <begin position="2"/>
        <end position="77"/>
    </location>
</feature>
<name>A0A160VE32_9ZZZZ</name>
<dbReference type="PANTHER" id="PTHR43178:SF5">
    <property type="entry name" value="LIPOAMIDE ACYLTRANSFERASE COMPONENT OF BRANCHED-CHAIN ALPHA-KETO ACID DEHYDROGENASE COMPLEX, MITOCHONDRIAL"/>
    <property type="match status" value="1"/>
</dbReference>
<dbReference type="InterPro" id="IPR000089">
    <property type="entry name" value="Biotin_lipoyl"/>
</dbReference>
<organism evidence="8">
    <name type="scientific">hydrothermal vent metagenome</name>
    <dbReference type="NCBI Taxonomy" id="652676"/>
    <lineage>
        <taxon>unclassified sequences</taxon>
        <taxon>metagenomes</taxon>
        <taxon>ecological metagenomes</taxon>
    </lineage>
</organism>
<dbReference type="SUPFAM" id="SSF47005">
    <property type="entry name" value="Peripheral subunit-binding domain of 2-oxo acid dehydrogenase complex"/>
    <property type="match status" value="1"/>
</dbReference>
<evidence type="ECO:0000259" key="6">
    <source>
        <dbReference type="PROSITE" id="PS50968"/>
    </source>
</evidence>
<dbReference type="PROSITE" id="PS50968">
    <property type="entry name" value="BIOTINYL_LIPOYL"/>
    <property type="match status" value="1"/>
</dbReference>
<gene>
    <name evidence="8" type="ORF">MGWOODY_Mmi2412</name>
</gene>
<dbReference type="GO" id="GO:0043754">
    <property type="term" value="F:dihydrolipoamide branched chain acyltransferase activity"/>
    <property type="evidence" value="ECO:0007669"/>
    <property type="project" value="UniProtKB-EC"/>
</dbReference>
<evidence type="ECO:0000259" key="7">
    <source>
        <dbReference type="PROSITE" id="PS51826"/>
    </source>
</evidence>
<dbReference type="Pfam" id="PF00364">
    <property type="entry name" value="Biotin_lipoyl"/>
    <property type="match status" value="1"/>
</dbReference>
<accession>A0A160VE32</accession>
<dbReference type="EMBL" id="FAXC01000108">
    <property type="protein sequence ID" value="CUV08673.1"/>
    <property type="molecule type" value="Genomic_DNA"/>
</dbReference>
<keyword evidence="3 8" id="KW-0808">Transferase</keyword>
<dbReference type="Gene3D" id="2.40.50.100">
    <property type="match status" value="1"/>
</dbReference>
<dbReference type="Gene3D" id="3.30.559.10">
    <property type="entry name" value="Chloramphenicol acetyltransferase-like domain"/>
    <property type="match status" value="1"/>
</dbReference>
<dbReference type="InterPro" id="IPR003016">
    <property type="entry name" value="2-oxoA_DH_lipoyl-BS"/>
</dbReference>
<sequence length="412" mass="45503">MLVDIIMPKMGESITEGTIIEWRKKIGDNVEKDEIFLEIGTDKVDSEIPASVSGILVEILAEPNDVVDVGKVIGRINTDTKAAIEIPVQDRNEPIVPTETEASQMEKPVRKSTEKKLTGKRKSFFTPVVMKIAQEKNIPIAELDTIQGTGRGGRVTKKDLLAYLDDRSEPVPSSKLSMSDNIEEMEYMRKKIANHMRSSLDTAAHVHVMTEVDMTTIVDYVTAKKESFSSGEGFSLTYTPFIVTAVVKAIQRFPLMNCSLEGGNIVHKKNINIGMAVSIEDGLMVPVIEKCEEANFLGLCRRVRDITVRTRDKKLSPDELQGSTFSISNFGVFNVTMGTPIINQPNVGILGVGAIKKRPIVIETEAGDTIGIRSMMILTLGFDHQLIDGAGGSQFIDTVRKELETMNLERLF</sequence>
<comment type="cofactor">
    <cofactor evidence="1">
        <name>(R)-lipoate</name>
        <dbReference type="ChEBI" id="CHEBI:83088"/>
    </cofactor>
</comment>
<protein>
    <submittedName>
        <fullName evidence="8">Dihydrolipoamide acyltransferase component of branched-chain alpha-keto acid dehydrogenase complex</fullName>
        <ecNumber evidence="8">2.3.1.168</ecNumber>
    </submittedName>
</protein>
<keyword evidence="5 8" id="KW-0012">Acyltransferase</keyword>
<feature type="domain" description="Peripheral subunit-binding (PSBD)" evidence="7">
    <location>
        <begin position="124"/>
        <end position="164"/>
    </location>
</feature>
<dbReference type="CDD" id="cd06849">
    <property type="entry name" value="lipoyl_domain"/>
    <property type="match status" value="1"/>
</dbReference>
<dbReference type="AlphaFoldDB" id="A0A160VE32"/>
<dbReference type="Gene3D" id="4.10.320.10">
    <property type="entry name" value="E3-binding domain"/>
    <property type="match status" value="1"/>
</dbReference>
<keyword evidence="4" id="KW-0450">Lipoyl</keyword>
<dbReference type="PROSITE" id="PS00189">
    <property type="entry name" value="LIPOYL"/>
    <property type="match status" value="1"/>
</dbReference>
<dbReference type="SUPFAM" id="SSF52777">
    <property type="entry name" value="CoA-dependent acyltransferases"/>
    <property type="match status" value="1"/>
</dbReference>
<dbReference type="InterPro" id="IPR001078">
    <property type="entry name" value="2-oxoacid_DH_actylTfrase"/>
</dbReference>
<comment type="similarity">
    <text evidence="2">Belongs to the 2-oxoacid dehydrogenase family.</text>
</comment>
<dbReference type="InterPro" id="IPR036625">
    <property type="entry name" value="E3-bd_dom_sf"/>
</dbReference>
<dbReference type="GO" id="GO:0031405">
    <property type="term" value="F:lipoic acid binding"/>
    <property type="evidence" value="ECO:0007669"/>
    <property type="project" value="TreeGrafter"/>
</dbReference>
<evidence type="ECO:0000256" key="3">
    <source>
        <dbReference type="ARBA" id="ARBA00022679"/>
    </source>
</evidence>
<evidence type="ECO:0000256" key="4">
    <source>
        <dbReference type="ARBA" id="ARBA00022823"/>
    </source>
</evidence>
<dbReference type="PROSITE" id="PS51826">
    <property type="entry name" value="PSBD"/>
    <property type="match status" value="1"/>
</dbReference>
<evidence type="ECO:0000313" key="8">
    <source>
        <dbReference type="EMBL" id="CUV08673.1"/>
    </source>
</evidence>
<evidence type="ECO:0000256" key="2">
    <source>
        <dbReference type="ARBA" id="ARBA00007317"/>
    </source>
</evidence>
<dbReference type="InterPro" id="IPR023213">
    <property type="entry name" value="CAT-like_dom_sf"/>
</dbReference>